<sequence length="403" mass="43938">MAEIPPYPLYNRTYLLCRVSPLHTGGASLFDDQVLRSHAQRLKSQLKGDNIRGVEVDYGGSENALGKLGPLEECTWQTIGDEDDWITRHRHLVDPDASQLSAGTPAEQARGIQVTLEYEKTAYNALLLRDPSTTTSPEGFTSLPLLMLKMPAPIRTIFIHYLSTAFDAHVSTLRLPSTVLISTLESYFRRLSAPNSTQTIPDVIRQLQIQLSFPTTTTLLKHIDITLSAADVPLFVKRGKSLRPTTDTPFTSALSLYLQTHLALTLSHPDVHITKITCAPITLSTDRVKISVPEVLDVSMSEGDADAPEQSPAQLALQDLYEALVREAAGTGKFLDSSSSPHRDEVASPPTPFSSDSNPGKRAANRKRAVSTTSTANVSQPKRNRSRAGIGSGAVGDVEMRDT</sequence>
<proteinExistence type="predicted"/>
<dbReference type="Pfam" id="PF13092">
    <property type="entry name" value="CENP-L"/>
    <property type="match status" value="1"/>
</dbReference>
<dbReference type="AlphaFoldDB" id="A0A6A6JTV4"/>
<organism evidence="2 3">
    <name type="scientific">Westerdykella ornata</name>
    <dbReference type="NCBI Taxonomy" id="318751"/>
    <lineage>
        <taxon>Eukaryota</taxon>
        <taxon>Fungi</taxon>
        <taxon>Dikarya</taxon>
        <taxon>Ascomycota</taxon>
        <taxon>Pezizomycotina</taxon>
        <taxon>Dothideomycetes</taxon>
        <taxon>Pleosporomycetidae</taxon>
        <taxon>Pleosporales</taxon>
        <taxon>Sporormiaceae</taxon>
        <taxon>Westerdykella</taxon>
    </lineage>
</organism>
<keyword evidence="3" id="KW-1185">Reference proteome</keyword>
<name>A0A6A6JTV4_WESOR</name>
<dbReference type="OrthoDB" id="8864979at2759"/>
<evidence type="ECO:0000313" key="2">
    <source>
        <dbReference type="EMBL" id="KAF2279268.1"/>
    </source>
</evidence>
<evidence type="ECO:0000313" key="3">
    <source>
        <dbReference type="Proteomes" id="UP000800097"/>
    </source>
</evidence>
<evidence type="ECO:0000256" key="1">
    <source>
        <dbReference type="SAM" id="MobiDB-lite"/>
    </source>
</evidence>
<dbReference type="RefSeq" id="XP_033656807.1">
    <property type="nucleotide sequence ID" value="XM_033797671.1"/>
</dbReference>
<feature type="compositionally biased region" description="Polar residues" evidence="1">
    <location>
        <begin position="370"/>
        <end position="381"/>
    </location>
</feature>
<dbReference type="GeneID" id="54550846"/>
<dbReference type="Proteomes" id="UP000800097">
    <property type="component" value="Unassembled WGS sequence"/>
</dbReference>
<feature type="region of interest" description="Disordered" evidence="1">
    <location>
        <begin position="332"/>
        <end position="403"/>
    </location>
</feature>
<protein>
    <submittedName>
        <fullName evidence="2">Uncharacterized protein</fullName>
    </submittedName>
</protein>
<dbReference type="EMBL" id="ML986486">
    <property type="protein sequence ID" value="KAF2279268.1"/>
    <property type="molecule type" value="Genomic_DNA"/>
</dbReference>
<gene>
    <name evidence="2" type="ORF">EI97DRAFT_430362</name>
</gene>
<reference evidence="2" key="1">
    <citation type="journal article" date="2020" name="Stud. Mycol.">
        <title>101 Dothideomycetes genomes: a test case for predicting lifestyles and emergence of pathogens.</title>
        <authorList>
            <person name="Haridas S."/>
            <person name="Albert R."/>
            <person name="Binder M."/>
            <person name="Bloem J."/>
            <person name="Labutti K."/>
            <person name="Salamov A."/>
            <person name="Andreopoulos B."/>
            <person name="Baker S."/>
            <person name="Barry K."/>
            <person name="Bills G."/>
            <person name="Bluhm B."/>
            <person name="Cannon C."/>
            <person name="Castanera R."/>
            <person name="Culley D."/>
            <person name="Daum C."/>
            <person name="Ezra D."/>
            <person name="Gonzalez J."/>
            <person name="Henrissat B."/>
            <person name="Kuo A."/>
            <person name="Liang C."/>
            <person name="Lipzen A."/>
            <person name="Lutzoni F."/>
            <person name="Magnuson J."/>
            <person name="Mondo S."/>
            <person name="Nolan M."/>
            <person name="Ohm R."/>
            <person name="Pangilinan J."/>
            <person name="Park H.-J."/>
            <person name="Ramirez L."/>
            <person name="Alfaro M."/>
            <person name="Sun H."/>
            <person name="Tritt A."/>
            <person name="Yoshinaga Y."/>
            <person name="Zwiers L.-H."/>
            <person name="Turgeon B."/>
            <person name="Goodwin S."/>
            <person name="Spatafora J."/>
            <person name="Crous P."/>
            <person name="Grigoriev I."/>
        </authorList>
    </citation>
    <scope>NUCLEOTIDE SEQUENCE</scope>
    <source>
        <strain evidence="2">CBS 379.55</strain>
    </source>
</reference>
<accession>A0A6A6JTV4</accession>
<dbReference type="InterPro" id="IPR025204">
    <property type="entry name" value="CENP-L"/>
</dbReference>